<gene>
    <name evidence="1" type="ORF">SBOR_6646</name>
</gene>
<evidence type="ECO:0000313" key="1">
    <source>
        <dbReference type="EMBL" id="ESZ92980.1"/>
    </source>
</evidence>
<sequence>MANEVENNSQRSSEIDIIPSSSSARQLDRLLHLLKYEASIKRPFDPFDLPRLSLAATESRWLLTLSSMLHFVRSIHLRLNSSNIGITLGFLRKQKREWPKYNTIERKRIGLCTKFSKELRYFKKNIRSLKMNKQDVDLYKSYPSNHPILIKMQDRMEKKLFARLKSMCTAAYTANLPYIALYLTPYSLRTNIFQDFRKAINDSDIELDKAFENIWASIKEGSERFHLADKDFEGFTR</sequence>
<dbReference type="Proteomes" id="UP000019487">
    <property type="component" value="Unassembled WGS sequence"/>
</dbReference>
<dbReference type="HOGENOM" id="CLU_1171215_0_0_1"/>
<comment type="caution">
    <text evidence="1">The sequence shown here is derived from an EMBL/GenBank/DDBJ whole genome shotgun (WGS) entry which is preliminary data.</text>
</comment>
<protein>
    <submittedName>
        <fullName evidence="1">Uncharacterized protein</fullName>
    </submittedName>
</protein>
<proteinExistence type="predicted"/>
<evidence type="ECO:0000313" key="2">
    <source>
        <dbReference type="Proteomes" id="UP000019487"/>
    </source>
</evidence>
<accession>W9CEK6</accession>
<organism evidence="1 2">
    <name type="scientific">Sclerotinia borealis (strain F-4128)</name>
    <dbReference type="NCBI Taxonomy" id="1432307"/>
    <lineage>
        <taxon>Eukaryota</taxon>
        <taxon>Fungi</taxon>
        <taxon>Dikarya</taxon>
        <taxon>Ascomycota</taxon>
        <taxon>Pezizomycotina</taxon>
        <taxon>Leotiomycetes</taxon>
        <taxon>Helotiales</taxon>
        <taxon>Sclerotiniaceae</taxon>
        <taxon>Sclerotinia</taxon>
    </lineage>
</organism>
<dbReference type="EMBL" id="AYSA01000348">
    <property type="protein sequence ID" value="ESZ92980.1"/>
    <property type="molecule type" value="Genomic_DNA"/>
</dbReference>
<keyword evidence="2" id="KW-1185">Reference proteome</keyword>
<reference evidence="1 2" key="1">
    <citation type="journal article" date="2014" name="Genome Announc.">
        <title>Draft genome sequence of Sclerotinia borealis, a psychrophilic plant pathogenic fungus.</title>
        <authorList>
            <person name="Mardanov A.V."/>
            <person name="Beletsky A.V."/>
            <person name="Kadnikov V.V."/>
            <person name="Ignatov A.N."/>
            <person name="Ravin N.V."/>
        </authorList>
    </citation>
    <scope>NUCLEOTIDE SEQUENCE [LARGE SCALE GENOMIC DNA]</scope>
    <source>
        <strain evidence="2">F-4157</strain>
    </source>
</reference>
<name>W9CEK6_SCLBF</name>
<dbReference type="AlphaFoldDB" id="W9CEK6"/>